<organism evidence="2">
    <name type="scientific">Longilinea arvoryzae</name>
    <dbReference type="NCBI Taxonomy" id="360412"/>
    <lineage>
        <taxon>Bacteria</taxon>
        <taxon>Bacillati</taxon>
        <taxon>Chloroflexota</taxon>
        <taxon>Anaerolineae</taxon>
        <taxon>Anaerolineales</taxon>
        <taxon>Anaerolineaceae</taxon>
        <taxon>Longilinea</taxon>
    </lineage>
</organism>
<gene>
    <name evidence="2" type="ORF">LARV_00042</name>
</gene>
<dbReference type="AlphaFoldDB" id="A0A0S7BDA1"/>
<evidence type="ECO:0000313" key="3">
    <source>
        <dbReference type="Proteomes" id="UP000055060"/>
    </source>
</evidence>
<dbReference type="EMBL" id="DF967972">
    <property type="protein sequence ID" value="GAP12310.1"/>
    <property type="molecule type" value="Genomic_DNA"/>
</dbReference>
<reference evidence="2" key="1">
    <citation type="submission" date="2015-07" db="EMBL/GenBank/DDBJ databases">
        <title>Draft Genome Sequences of Anaerolinea thermolimosa IMO-1, Bellilinea caldifistulae GOMI-1, Leptolinea tardivitalis YMTK-2, Levilinea saccharolytica KIBI-1,Longilinea arvoryzae KOME-1, Previously Described as Members of the Anaerolineaceae (Chloroflexi).</title>
        <authorList>
            <person name="Sekiguchi Y."/>
            <person name="Ohashi A."/>
            <person name="Matsuura N."/>
            <person name="Tourlousse M.D."/>
        </authorList>
    </citation>
    <scope>NUCLEOTIDE SEQUENCE [LARGE SCALE GENOMIC DNA]</scope>
    <source>
        <strain evidence="2">KOME-1</strain>
    </source>
</reference>
<dbReference type="RefSeq" id="WP_075071751.1">
    <property type="nucleotide sequence ID" value="NZ_DF967972.1"/>
</dbReference>
<dbReference type="OrthoDB" id="9807874at2"/>
<feature type="transmembrane region" description="Helical" evidence="1">
    <location>
        <begin position="67"/>
        <end position="84"/>
    </location>
</feature>
<sequence>MNAENQVIPEDPTPKLYCYNHPQRETMLRCNRCNRPICSECAVLTPTGYRCRECIRGQQKTFDTARAFDYPLAVVVAGVISFLGSYLAGFLWFFILMAAPIVGVIIAEAVRWVVHRRRSRLLSQVTTVAVVVGSLPLLVVALLPLFMGNPLSSLITLLLRGAYTALVTTSFYYRLTGIQLGR</sequence>
<evidence type="ECO:0000313" key="2">
    <source>
        <dbReference type="EMBL" id="GAP12310.1"/>
    </source>
</evidence>
<keyword evidence="1" id="KW-0472">Membrane</keyword>
<feature type="transmembrane region" description="Helical" evidence="1">
    <location>
        <begin position="125"/>
        <end position="147"/>
    </location>
</feature>
<name>A0A0S7BDA1_9CHLR</name>
<dbReference type="Proteomes" id="UP000055060">
    <property type="component" value="Unassembled WGS sequence"/>
</dbReference>
<accession>A0A0S7BDA1</accession>
<feature type="transmembrane region" description="Helical" evidence="1">
    <location>
        <begin position="153"/>
        <end position="173"/>
    </location>
</feature>
<keyword evidence="1" id="KW-1133">Transmembrane helix</keyword>
<dbReference type="STRING" id="360412.LARV_00042"/>
<proteinExistence type="predicted"/>
<protein>
    <submittedName>
        <fullName evidence="2">Predicted permease</fullName>
    </submittedName>
</protein>
<feature type="transmembrane region" description="Helical" evidence="1">
    <location>
        <begin position="90"/>
        <end position="113"/>
    </location>
</feature>
<keyword evidence="1" id="KW-0812">Transmembrane</keyword>
<keyword evidence="3" id="KW-1185">Reference proteome</keyword>
<evidence type="ECO:0000256" key="1">
    <source>
        <dbReference type="SAM" id="Phobius"/>
    </source>
</evidence>